<sequence length="542" mass="61802">MQDETSPQQQQKEYEMTSAPFAKRQRSNSVYVAALTDNLVVVKLKENEASKRNRILLKQVLLDICEQFTLDLLLDCISSDKHPSLIAFLLIILTRPDSLNEQRMLCIFMFSFILGGACWNGSVKLLDSMDKDKLSQFLKVLVLNLANDSERKLLTAWANTTSTLKNNNSNVDDRLLVLSFAVQLDDQAFFVEFTNLFLKVSASEFFKQQKICVNDYLQLAADVQEHSVFVIITNHKEEFMMQSLCEWKVLINKYQVKSVVEDGEQVQSFIEELSDKYGGITEDLLKTDLTLNQDCILCIVVHTSEKKPKKSQLALPHYCAESYLMKRDRAAFAEFWALLGYDETWIQYHADCNITPVKGELVIINEADQFMLNLIEEFMKLVNQYACLCFTGAPDNCYAKGAEAKVRGMLALSKFDFMIEPKFKPVKNIADLQMDENVQAATLGEDNSHQEILSLWCKHAKMTLVNAKPFINRERQCKALLEQVGPTMCCMVKLQKIQTMVIAVQVEAMSKGFTSRQKICSVLEIRKPNQHLTMLSPQTSSI</sequence>
<gene>
    <name evidence="1" type="primary">Contig9633.g10298</name>
    <name evidence="1" type="ORF">STYLEM_167</name>
</gene>
<dbReference type="AlphaFoldDB" id="A0A077ZRW3"/>
<keyword evidence="2" id="KW-1185">Reference proteome</keyword>
<organism evidence="1 2">
    <name type="scientific">Stylonychia lemnae</name>
    <name type="common">Ciliate</name>
    <dbReference type="NCBI Taxonomy" id="5949"/>
    <lineage>
        <taxon>Eukaryota</taxon>
        <taxon>Sar</taxon>
        <taxon>Alveolata</taxon>
        <taxon>Ciliophora</taxon>
        <taxon>Intramacronucleata</taxon>
        <taxon>Spirotrichea</taxon>
        <taxon>Stichotrichia</taxon>
        <taxon>Sporadotrichida</taxon>
        <taxon>Oxytrichidae</taxon>
        <taxon>Stylonychinae</taxon>
        <taxon>Stylonychia</taxon>
    </lineage>
</organism>
<accession>A0A077ZRW3</accession>
<name>A0A077ZRW3_STYLE</name>
<evidence type="ECO:0000313" key="1">
    <source>
        <dbReference type="EMBL" id="CDW71226.1"/>
    </source>
</evidence>
<reference evidence="1 2" key="1">
    <citation type="submission" date="2014-06" db="EMBL/GenBank/DDBJ databases">
        <authorList>
            <person name="Swart Estienne"/>
        </authorList>
    </citation>
    <scope>NUCLEOTIDE SEQUENCE [LARGE SCALE GENOMIC DNA]</scope>
    <source>
        <strain evidence="1 2">130c</strain>
    </source>
</reference>
<proteinExistence type="predicted"/>
<dbReference type="InParanoid" id="A0A077ZRW3"/>
<dbReference type="Proteomes" id="UP000039865">
    <property type="component" value="Unassembled WGS sequence"/>
</dbReference>
<evidence type="ECO:0000313" key="2">
    <source>
        <dbReference type="Proteomes" id="UP000039865"/>
    </source>
</evidence>
<protein>
    <submittedName>
        <fullName evidence="1">Uncharacterized protein</fullName>
    </submittedName>
</protein>
<dbReference type="EMBL" id="CCKQ01000158">
    <property type="protein sequence ID" value="CDW71226.1"/>
    <property type="molecule type" value="Genomic_DNA"/>
</dbReference>